<dbReference type="PANTHER" id="PTHR36306:SF5">
    <property type="entry name" value="SLR1535 PROTEIN"/>
    <property type="match status" value="1"/>
</dbReference>
<dbReference type="Proteomes" id="UP000019184">
    <property type="component" value="Unassembled WGS sequence"/>
</dbReference>
<dbReference type="SUPFAM" id="SSF88713">
    <property type="entry name" value="Glycoside hydrolase/deacetylase"/>
    <property type="match status" value="1"/>
</dbReference>
<evidence type="ECO:0000313" key="5">
    <source>
        <dbReference type="Proteomes" id="UP000019184"/>
    </source>
</evidence>
<evidence type="ECO:0000256" key="2">
    <source>
        <dbReference type="ARBA" id="ARBA00023277"/>
    </source>
</evidence>
<feature type="domain" description="Glycoside hydrolase family 57 N-terminal" evidence="3">
    <location>
        <begin position="47"/>
        <end position="259"/>
    </location>
</feature>
<dbReference type="InterPro" id="IPR011330">
    <property type="entry name" value="Glyco_hydro/deAcase_b/a-brl"/>
</dbReference>
<dbReference type="Gene3D" id="3.20.110.20">
    <property type="match status" value="1"/>
</dbReference>
<dbReference type="PANTHER" id="PTHR36306">
    <property type="entry name" value="ALPHA-AMYLASE-RELATED-RELATED"/>
    <property type="match status" value="1"/>
</dbReference>
<keyword evidence="2" id="KW-0119">Carbohydrate metabolism</keyword>
<dbReference type="InterPro" id="IPR004300">
    <property type="entry name" value="Glyco_hydro_57_N"/>
</dbReference>
<evidence type="ECO:0000313" key="4">
    <source>
        <dbReference type="EMBL" id="CDH46629.1"/>
    </source>
</evidence>
<dbReference type="Pfam" id="PF03065">
    <property type="entry name" value="Glyco_hydro_57"/>
    <property type="match status" value="1"/>
</dbReference>
<accession>A0A7U7GE77</accession>
<keyword evidence="5" id="KW-1185">Reference proteome</keyword>
<organism evidence="4 5">
    <name type="scientific">Candidatus Contendobacter odensis Run_B_J11</name>
    <dbReference type="NCBI Taxonomy" id="1400861"/>
    <lineage>
        <taxon>Bacteria</taxon>
        <taxon>Pseudomonadati</taxon>
        <taxon>Pseudomonadota</taxon>
        <taxon>Gammaproteobacteria</taxon>
        <taxon>Candidatus Competibacteraceae</taxon>
        <taxon>Candidatus Contendibacter</taxon>
    </lineage>
</organism>
<comment type="similarity">
    <text evidence="1">Belongs to the glycosyl hydrolase 57 family.</text>
</comment>
<dbReference type="GO" id="GO:0016787">
    <property type="term" value="F:hydrolase activity"/>
    <property type="evidence" value="ECO:0007669"/>
    <property type="project" value="UniProtKB-KW"/>
</dbReference>
<dbReference type="OrthoDB" id="9757977at2"/>
<dbReference type="InterPro" id="IPR052046">
    <property type="entry name" value="GH57_Enzymes"/>
</dbReference>
<name>A0A7U7GE77_9GAMM</name>
<proteinExistence type="inferred from homology"/>
<dbReference type="EMBL" id="CBTK010000270">
    <property type="protein sequence ID" value="CDH46629.1"/>
    <property type="molecule type" value="Genomic_DNA"/>
</dbReference>
<reference evidence="4 5" key="1">
    <citation type="journal article" date="2014" name="ISME J.">
        <title>Candidatus Competibacter-lineage genomes retrieved from metagenomes reveal functional metabolic diversity.</title>
        <authorList>
            <person name="McIlroy S.J."/>
            <person name="Albertsen M."/>
            <person name="Andresen E.K."/>
            <person name="Saunders A.M."/>
            <person name="Kristiansen R."/>
            <person name="Stokholm-Bjerregaard M."/>
            <person name="Nielsen K.L."/>
            <person name="Nielsen P.H."/>
        </authorList>
    </citation>
    <scope>NUCLEOTIDE SEQUENCE [LARGE SCALE GENOMIC DNA]</scope>
    <source>
        <strain evidence="4 5">Run_B_J11</strain>
    </source>
</reference>
<dbReference type="GO" id="GO:0005975">
    <property type="term" value="P:carbohydrate metabolic process"/>
    <property type="evidence" value="ECO:0007669"/>
    <property type="project" value="InterPro"/>
</dbReference>
<dbReference type="AlphaFoldDB" id="A0A7U7GE77"/>
<comment type="caution">
    <text evidence="4">The sequence shown here is derived from an EMBL/GenBank/DDBJ whole genome shotgun (WGS) entry which is preliminary data.</text>
</comment>
<gene>
    <name evidence="4" type="ORF">BN874_540015</name>
</gene>
<evidence type="ECO:0000259" key="3">
    <source>
        <dbReference type="Pfam" id="PF03065"/>
    </source>
</evidence>
<protein>
    <submittedName>
        <fullName evidence="4">Glycoside hydrolase family 57</fullName>
    </submittedName>
</protein>
<dbReference type="RefSeq" id="WP_034435324.1">
    <property type="nucleotide sequence ID" value="NZ_CBTK010000270.1"/>
</dbReference>
<evidence type="ECO:0000256" key="1">
    <source>
        <dbReference type="ARBA" id="ARBA00006821"/>
    </source>
</evidence>
<sequence length="396" mass="45151">MADNALYHALVLSLHQPAGNLDHLLAYNKPEAREILFTIDRIPRSLWEHQDVGRVHLALSGTLLETLSDPDFQDRARGMVDCAALLGNLTNTSIINNLATGYYHPVFPLIPPADWDAHIDRWRGIAHRWFVNSDFQGFWPPEMGFCMEMIPLLRRRGYRFVLVDSEHVQPVTPMRWDEVRYRPHIARFGGEEIIVIVRDRELSNAQESGMDLEWFTREVRERTQFCDFPALVTTCSDGENGGWFRNAAPGSNFWDAFYKPLLDQARANATAIQPTFIHDYLNRFGTHGEVTVGPGAWNTGWHDGRDFVQWSGTSAQKDALIRLDEISQAVLAALGNATPIGSQNRELLNLLEEAHWRVLRAETSCNFFWGDAWVMRCHADLDQACECLDRANACFI</sequence>
<keyword evidence="4" id="KW-0378">Hydrolase</keyword>